<name>A0ABV3F7Y0_9NOCA</name>
<dbReference type="RefSeq" id="WP_357978306.1">
    <property type="nucleotide sequence ID" value="NZ_JBFAIH010000006.1"/>
</dbReference>
<reference evidence="1 2" key="1">
    <citation type="submission" date="2024-06" db="EMBL/GenBank/DDBJ databases">
        <title>The Natural Products Discovery Center: Release of the First 8490 Sequenced Strains for Exploring Actinobacteria Biosynthetic Diversity.</title>
        <authorList>
            <person name="Kalkreuter E."/>
            <person name="Kautsar S.A."/>
            <person name="Yang D."/>
            <person name="Bader C.D."/>
            <person name="Teijaro C.N."/>
            <person name="Fluegel L."/>
            <person name="Davis C.M."/>
            <person name="Simpson J.R."/>
            <person name="Lauterbach L."/>
            <person name="Steele A.D."/>
            <person name="Gui C."/>
            <person name="Meng S."/>
            <person name="Li G."/>
            <person name="Viehrig K."/>
            <person name="Ye F."/>
            <person name="Su P."/>
            <person name="Kiefer A.F."/>
            <person name="Nichols A."/>
            <person name="Cepeda A.J."/>
            <person name="Yan W."/>
            <person name="Fan B."/>
            <person name="Jiang Y."/>
            <person name="Adhikari A."/>
            <person name="Zheng C.-J."/>
            <person name="Schuster L."/>
            <person name="Cowan T.M."/>
            <person name="Smanski M.J."/>
            <person name="Chevrette M.G."/>
            <person name="De Carvalho L.P.S."/>
            <person name="Shen B."/>
        </authorList>
    </citation>
    <scope>NUCLEOTIDE SEQUENCE [LARGE SCALE GENOMIC DNA]</scope>
    <source>
        <strain evidence="1 2">NPDC050671</strain>
    </source>
</reference>
<keyword evidence="2" id="KW-1185">Reference proteome</keyword>
<proteinExistence type="predicted"/>
<evidence type="ECO:0000313" key="2">
    <source>
        <dbReference type="Proteomes" id="UP001551658"/>
    </source>
</evidence>
<protein>
    <submittedName>
        <fullName evidence="1">Uncharacterized protein</fullName>
    </submittedName>
</protein>
<organism evidence="1 2">
    <name type="scientific">Nocardia fusca</name>
    <dbReference type="NCBI Taxonomy" id="941183"/>
    <lineage>
        <taxon>Bacteria</taxon>
        <taxon>Bacillati</taxon>
        <taxon>Actinomycetota</taxon>
        <taxon>Actinomycetes</taxon>
        <taxon>Mycobacteriales</taxon>
        <taxon>Nocardiaceae</taxon>
        <taxon>Nocardia</taxon>
    </lineage>
</organism>
<accession>A0ABV3F7Y0</accession>
<comment type="caution">
    <text evidence="1">The sequence shown here is derived from an EMBL/GenBank/DDBJ whole genome shotgun (WGS) entry which is preliminary data.</text>
</comment>
<dbReference type="EMBL" id="JBFAIH010000006">
    <property type="protein sequence ID" value="MEV0363757.1"/>
    <property type="molecule type" value="Genomic_DNA"/>
</dbReference>
<dbReference type="Proteomes" id="UP001551658">
    <property type="component" value="Unassembled WGS sequence"/>
</dbReference>
<sequence length="104" mass="11397">MGGKDRALGLIRKDVFGHGVDIHQVADRFGYWVVWTIYLDTGPLVSSLILAGAVMEHEAEAVVVPGFEHADAVRHVVTDLAALVTPIQVYPRGHRWPVVDMGRA</sequence>
<evidence type="ECO:0000313" key="1">
    <source>
        <dbReference type="EMBL" id="MEV0363757.1"/>
    </source>
</evidence>
<gene>
    <name evidence="1" type="ORF">AB0H72_13730</name>
</gene>